<evidence type="ECO:0000313" key="2">
    <source>
        <dbReference type="EMBL" id="GBP12305.1"/>
    </source>
</evidence>
<keyword evidence="3" id="KW-1185">Reference proteome</keyword>
<sequence>MPANYFIFETLGDAPSKPGQPQIEHITGEIFKVFWEPAKDNGSPIIEYSLEALKSRHHKRIRRHSSANSHSSAITMMAEMPYVEELKPVEDKWSSFCNTSELSCIVKELHTMRLLMFRVRARNAPYGWGRTEVNVC</sequence>
<proteinExistence type="predicted"/>
<feature type="domain" description="Fibronectin type-III" evidence="1">
    <location>
        <begin position="15"/>
        <end position="129"/>
    </location>
</feature>
<dbReference type="Gene3D" id="2.60.40.10">
    <property type="entry name" value="Immunoglobulins"/>
    <property type="match status" value="1"/>
</dbReference>
<dbReference type="STRING" id="151549.A0A4C1TDW3"/>
<dbReference type="AlphaFoldDB" id="A0A4C1TDW3"/>
<dbReference type="Proteomes" id="UP000299102">
    <property type="component" value="Unassembled WGS sequence"/>
</dbReference>
<reference evidence="2 3" key="1">
    <citation type="journal article" date="2019" name="Commun. Biol.">
        <title>The bagworm genome reveals a unique fibroin gene that provides high tensile strength.</title>
        <authorList>
            <person name="Kono N."/>
            <person name="Nakamura H."/>
            <person name="Ohtoshi R."/>
            <person name="Tomita M."/>
            <person name="Numata K."/>
            <person name="Arakawa K."/>
        </authorList>
    </citation>
    <scope>NUCLEOTIDE SEQUENCE [LARGE SCALE GENOMIC DNA]</scope>
</reference>
<organism evidence="2 3">
    <name type="scientific">Eumeta variegata</name>
    <name type="common">Bagworm moth</name>
    <name type="synonym">Eumeta japonica</name>
    <dbReference type="NCBI Taxonomy" id="151549"/>
    <lineage>
        <taxon>Eukaryota</taxon>
        <taxon>Metazoa</taxon>
        <taxon>Ecdysozoa</taxon>
        <taxon>Arthropoda</taxon>
        <taxon>Hexapoda</taxon>
        <taxon>Insecta</taxon>
        <taxon>Pterygota</taxon>
        <taxon>Neoptera</taxon>
        <taxon>Endopterygota</taxon>
        <taxon>Lepidoptera</taxon>
        <taxon>Glossata</taxon>
        <taxon>Ditrysia</taxon>
        <taxon>Tineoidea</taxon>
        <taxon>Psychidae</taxon>
        <taxon>Oiketicinae</taxon>
        <taxon>Eumeta</taxon>
    </lineage>
</organism>
<dbReference type="CDD" id="cd00063">
    <property type="entry name" value="FN3"/>
    <property type="match status" value="1"/>
</dbReference>
<dbReference type="SUPFAM" id="SSF49265">
    <property type="entry name" value="Fibronectin type III"/>
    <property type="match status" value="1"/>
</dbReference>
<evidence type="ECO:0000259" key="1">
    <source>
        <dbReference type="SMART" id="SM00060"/>
    </source>
</evidence>
<comment type="caution">
    <text evidence="2">The sequence shown here is derived from an EMBL/GenBank/DDBJ whole genome shotgun (WGS) entry which is preliminary data.</text>
</comment>
<dbReference type="SMART" id="SM00060">
    <property type="entry name" value="FN3"/>
    <property type="match status" value="1"/>
</dbReference>
<accession>A0A4C1TDW3</accession>
<protein>
    <submittedName>
        <fullName evidence="2">Protein sevenless</fullName>
    </submittedName>
</protein>
<evidence type="ECO:0000313" key="3">
    <source>
        <dbReference type="Proteomes" id="UP000299102"/>
    </source>
</evidence>
<dbReference type="EMBL" id="BGZK01005058">
    <property type="protein sequence ID" value="GBP12305.1"/>
    <property type="molecule type" value="Genomic_DNA"/>
</dbReference>
<name>A0A4C1TDW3_EUMVA</name>
<dbReference type="InterPro" id="IPR036116">
    <property type="entry name" value="FN3_sf"/>
</dbReference>
<gene>
    <name evidence="2" type="primary">sev</name>
    <name evidence="2" type="ORF">EVAR_72737_1</name>
</gene>
<dbReference type="InterPro" id="IPR003961">
    <property type="entry name" value="FN3_dom"/>
</dbReference>
<dbReference type="OrthoDB" id="65481at2759"/>
<dbReference type="InterPro" id="IPR013783">
    <property type="entry name" value="Ig-like_fold"/>
</dbReference>